<dbReference type="EMBL" id="CP091871">
    <property type="protein sequence ID" value="WEU40229.1"/>
    <property type="molecule type" value="Genomic_DNA"/>
</dbReference>
<evidence type="ECO:0000313" key="2">
    <source>
        <dbReference type="Proteomes" id="UP000186851"/>
    </source>
</evidence>
<accession>A0AAF0D214</accession>
<reference evidence="1" key="2">
    <citation type="journal article" date="2022" name="Nat. Microbiol.">
        <title>A closed Candidatus Odinarchaeum chromosome exposes Asgard archaeal viruses.</title>
        <authorList>
            <person name="Tamarit D."/>
            <person name="Caceres E.F."/>
            <person name="Krupovic M."/>
            <person name="Nijland R."/>
            <person name="Eme L."/>
            <person name="Robinson N.P."/>
            <person name="Ettema T.J.G."/>
        </authorList>
    </citation>
    <scope>NUCLEOTIDE SEQUENCE</scope>
    <source>
        <strain evidence="1">LCB_4</strain>
    </source>
</reference>
<gene>
    <name evidence="1" type="ORF">OdinLCB4_007100</name>
</gene>
<sequence>MIINNLLRKTNVEEAEKEKKTLDVNCKPGKIEANPEYCFNGLKHRKPYINYY</sequence>
<protein>
    <submittedName>
        <fullName evidence="1">Uncharacterized protein</fullName>
    </submittedName>
</protein>
<name>A0AAF0D214_ODILC</name>
<proteinExistence type="predicted"/>
<organism evidence="1 2">
    <name type="scientific">Odinarchaeota yellowstonii (strain LCB_4)</name>
    <dbReference type="NCBI Taxonomy" id="1841599"/>
    <lineage>
        <taxon>Archaea</taxon>
        <taxon>Promethearchaeati</taxon>
        <taxon>Candidatus Odinarchaeota</taxon>
        <taxon>Candidatus Odinarchaeia</taxon>
        <taxon>Candidatus Odinarchaeales</taxon>
        <taxon>Candidatus Odinarchaeaceae</taxon>
        <taxon>Candidatus Odinarchaeum</taxon>
    </lineage>
</organism>
<reference evidence="1" key="1">
    <citation type="journal article" date="2017" name="Nature">
        <title>Asgard archaea illuminate the origin of eukaryotic cellular complexity.</title>
        <authorList>
            <person name="Zaremba-Niedzwiedzka K."/>
            <person name="Caceres E.F."/>
            <person name="Saw J.H."/>
            <person name="Backstrom D."/>
            <person name="Juzokaite L."/>
            <person name="Vancaester E."/>
            <person name="Seitz K.W."/>
            <person name="Anantharaman K."/>
            <person name="Starnawski P."/>
            <person name="Kjeldsen K.U."/>
            <person name="Scott M.B."/>
            <person name="Nunoura T."/>
            <person name="Banfield J.F."/>
            <person name="Schramm A."/>
            <person name="Baker B.J."/>
            <person name="Spang A."/>
            <person name="Ettema T.J.G."/>
        </authorList>
    </citation>
    <scope>NUCLEOTIDE SEQUENCE</scope>
    <source>
        <strain evidence="1">LCB_4</strain>
    </source>
</reference>
<dbReference type="AlphaFoldDB" id="A0AAF0D214"/>
<dbReference type="KEGG" id="oyw:OdinLCB4_007100"/>
<dbReference type="Proteomes" id="UP000186851">
    <property type="component" value="Chromosome"/>
</dbReference>
<evidence type="ECO:0000313" key="1">
    <source>
        <dbReference type="EMBL" id="WEU40229.1"/>
    </source>
</evidence>